<evidence type="ECO:0000259" key="6">
    <source>
        <dbReference type="PROSITE" id="PS50887"/>
    </source>
</evidence>
<dbReference type="SMART" id="SM00267">
    <property type="entry name" value="GGDEF"/>
    <property type="match status" value="1"/>
</dbReference>
<gene>
    <name evidence="7" type="ORF">BFC17_17370</name>
</gene>
<dbReference type="GO" id="GO:0052621">
    <property type="term" value="F:diguanylate cyclase activity"/>
    <property type="evidence" value="ECO:0007669"/>
    <property type="project" value="UniProtKB-EC"/>
</dbReference>
<evidence type="ECO:0000256" key="5">
    <source>
        <dbReference type="SAM" id="SignalP"/>
    </source>
</evidence>
<dbReference type="Proteomes" id="UP000176037">
    <property type="component" value="Unassembled WGS sequence"/>
</dbReference>
<dbReference type="EC" id="2.7.7.65" evidence="2"/>
<dbReference type="NCBIfam" id="TIGR00254">
    <property type="entry name" value="GGDEF"/>
    <property type="match status" value="1"/>
</dbReference>
<proteinExistence type="predicted"/>
<dbReference type="Gene3D" id="3.30.70.270">
    <property type="match status" value="1"/>
</dbReference>
<dbReference type="SUPFAM" id="SSF55073">
    <property type="entry name" value="Nucleotide cyclase"/>
    <property type="match status" value="1"/>
</dbReference>
<dbReference type="FunFam" id="3.30.70.270:FF:000001">
    <property type="entry name" value="Diguanylate cyclase domain protein"/>
    <property type="match status" value="1"/>
</dbReference>
<dbReference type="OrthoDB" id="9812260at2"/>
<dbReference type="PANTHER" id="PTHR45138:SF9">
    <property type="entry name" value="DIGUANYLATE CYCLASE DGCM-RELATED"/>
    <property type="match status" value="1"/>
</dbReference>
<evidence type="ECO:0000256" key="1">
    <source>
        <dbReference type="ARBA" id="ARBA00001946"/>
    </source>
</evidence>
<comment type="cofactor">
    <cofactor evidence="1">
        <name>Mg(2+)</name>
        <dbReference type="ChEBI" id="CHEBI:18420"/>
    </cofactor>
</comment>
<feature type="chain" id="PRO_5009214231" description="diguanylate cyclase" evidence="5">
    <location>
        <begin position="20"/>
        <end position="235"/>
    </location>
</feature>
<dbReference type="AlphaFoldDB" id="A0A1E8FHA2"/>
<dbReference type="PANTHER" id="PTHR45138">
    <property type="entry name" value="REGULATORY COMPONENTS OF SENSORY TRANSDUCTION SYSTEM"/>
    <property type="match status" value="1"/>
</dbReference>
<feature type="signal peptide" evidence="5">
    <location>
        <begin position="1"/>
        <end position="19"/>
    </location>
</feature>
<reference evidence="7 8" key="1">
    <citation type="submission" date="2016-09" db="EMBL/GenBank/DDBJ databases">
        <title>Alteromonas lipolytica, a new species isolated from sea water.</title>
        <authorList>
            <person name="Wu Y.-H."/>
            <person name="Cheng H."/>
            <person name="Xu X.-W."/>
        </authorList>
    </citation>
    <scope>NUCLEOTIDE SEQUENCE [LARGE SCALE GENOMIC DNA]</scope>
    <source>
        <strain evidence="7 8">JW12</strain>
    </source>
</reference>
<evidence type="ECO:0000313" key="8">
    <source>
        <dbReference type="Proteomes" id="UP000176037"/>
    </source>
</evidence>
<keyword evidence="8" id="KW-1185">Reference proteome</keyword>
<evidence type="ECO:0000256" key="4">
    <source>
        <dbReference type="SAM" id="Phobius"/>
    </source>
</evidence>
<dbReference type="InterPro" id="IPR050469">
    <property type="entry name" value="Diguanylate_Cyclase"/>
</dbReference>
<dbReference type="InterPro" id="IPR029787">
    <property type="entry name" value="Nucleotide_cyclase"/>
</dbReference>
<keyword evidence="4" id="KW-1133">Transmembrane helix</keyword>
<dbReference type="Pfam" id="PF00990">
    <property type="entry name" value="GGDEF"/>
    <property type="match status" value="1"/>
</dbReference>
<organism evidence="7 8">
    <name type="scientific">Alteromonas lipolytica</name>
    <dbReference type="NCBI Taxonomy" id="1856405"/>
    <lineage>
        <taxon>Bacteria</taxon>
        <taxon>Pseudomonadati</taxon>
        <taxon>Pseudomonadota</taxon>
        <taxon>Gammaproteobacteria</taxon>
        <taxon>Alteromonadales</taxon>
        <taxon>Alteromonadaceae</taxon>
        <taxon>Alteromonas/Salinimonas group</taxon>
        <taxon>Alteromonas</taxon>
    </lineage>
</organism>
<evidence type="ECO:0000256" key="3">
    <source>
        <dbReference type="ARBA" id="ARBA00034247"/>
    </source>
</evidence>
<evidence type="ECO:0000313" key="7">
    <source>
        <dbReference type="EMBL" id="OFI35301.1"/>
    </source>
</evidence>
<feature type="transmembrane region" description="Helical" evidence="4">
    <location>
        <begin position="28"/>
        <end position="50"/>
    </location>
</feature>
<accession>A0A1E8FHA2</accession>
<dbReference type="PROSITE" id="PS50887">
    <property type="entry name" value="GGDEF"/>
    <property type="match status" value="1"/>
</dbReference>
<protein>
    <recommendedName>
        <fullName evidence="2">diguanylate cyclase</fullName>
        <ecNumber evidence="2">2.7.7.65</ecNumber>
    </recommendedName>
</protein>
<sequence>MKSNVLLAGFCLVSGSAAAESDWQPVATQATMLAMVLFINLVFFTVLYILSVIKAARHQADLTKEKQQAHYDFLTQVLNRRGFERRITQKQSLQGYILVVDIDDFKQINDRYGHPAGDSILQEVANRLSQSLRDQDIIARYGGEEFVIYASLASKQMAEELSHRLVNAINRLPYPLPDCTELLHVTVSVGVASVLAPLNVADVNSRRGAIQSAFSIADSNLYKAKQQGKNQSVLD</sequence>
<comment type="catalytic activity">
    <reaction evidence="3">
        <text>2 GTP = 3',3'-c-di-GMP + 2 diphosphate</text>
        <dbReference type="Rhea" id="RHEA:24898"/>
        <dbReference type="ChEBI" id="CHEBI:33019"/>
        <dbReference type="ChEBI" id="CHEBI:37565"/>
        <dbReference type="ChEBI" id="CHEBI:58805"/>
        <dbReference type="EC" id="2.7.7.65"/>
    </reaction>
</comment>
<name>A0A1E8FHA2_9ALTE</name>
<dbReference type="EMBL" id="MJIC01000010">
    <property type="protein sequence ID" value="OFI35301.1"/>
    <property type="molecule type" value="Genomic_DNA"/>
</dbReference>
<dbReference type="RefSeq" id="WP_070176219.1">
    <property type="nucleotide sequence ID" value="NZ_BMJR01000001.1"/>
</dbReference>
<dbReference type="STRING" id="1856405.BFC17_17370"/>
<keyword evidence="4" id="KW-0472">Membrane</keyword>
<feature type="domain" description="GGDEF" evidence="6">
    <location>
        <begin position="93"/>
        <end position="235"/>
    </location>
</feature>
<keyword evidence="4" id="KW-0812">Transmembrane</keyword>
<dbReference type="InterPro" id="IPR043128">
    <property type="entry name" value="Rev_trsase/Diguanyl_cyclase"/>
</dbReference>
<comment type="caution">
    <text evidence="7">The sequence shown here is derived from an EMBL/GenBank/DDBJ whole genome shotgun (WGS) entry which is preliminary data.</text>
</comment>
<dbReference type="InterPro" id="IPR000160">
    <property type="entry name" value="GGDEF_dom"/>
</dbReference>
<evidence type="ECO:0000256" key="2">
    <source>
        <dbReference type="ARBA" id="ARBA00012528"/>
    </source>
</evidence>
<dbReference type="CDD" id="cd01949">
    <property type="entry name" value="GGDEF"/>
    <property type="match status" value="1"/>
</dbReference>
<keyword evidence="5" id="KW-0732">Signal</keyword>